<feature type="coiled-coil region" evidence="1">
    <location>
        <begin position="116"/>
        <end position="150"/>
    </location>
</feature>
<feature type="coiled-coil region" evidence="1">
    <location>
        <begin position="36"/>
        <end position="77"/>
    </location>
</feature>
<name>A0A8T2SED9_CERRI</name>
<feature type="transmembrane region" description="Helical" evidence="3">
    <location>
        <begin position="12"/>
        <end position="30"/>
    </location>
</feature>
<dbReference type="EMBL" id="CM035425">
    <property type="protein sequence ID" value="KAH7331476.1"/>
    <property type="molecule type" value="Genomic_DNA"/>
</dbReference>
<dbReference type="Proteomes" id="UP000825935">
    <property type="component" value="Chromosome 20"/>
</dbReference>
<accession>A0A8T2SED9</accession>
<keyword evidence="3" id="KW-0472">Membrane</keyword>
<feature type="compositionally biased region" description="Acidic residues" evidence="2">
    <location>
        <begin position="258"/>
        <end position="288"/>
    </location>
</feature>
<dbReference type="OMA" id="TENHRKA"/>
<evidence type="ECO:0000256" key="2">
    <source>
        <dbReference type="SAM" id="MobiDB-lite"/>
    </source>
</evidence>
<sequence>MRSPRPKVPPYLLILVVSLALVGLVGYQTLKDRKTASDLLLENRRLKEDLQKEQKKANDLQEEYVKLSSQKEELSGLKEGLHGRLLELGREKSSTEADNKMLESSLIERESEIRDLKMKLALFDRKEDQIQQLKDEITRKNELISGLKARIRMIGGYLRNRIDALSTNTSAVEDAEGKHKRRHMRKGNETSLNRIVERKKRTSLPDEEDEKMTTEHYEETQKKNSDTEETNHMEMKSTKTKEHSENQTETSKDTQSTDFEDEESKVDDREDTEADDDADAETSNDEEADKANDEDADKANDEEAEKTNNEEAGKRHKQEDPEKADKTPEQEETDERADLDMDIVNKTDEENELAAME</sequence>
<feature type="region of interest" description="Disordered" evidence="2">
    <location>
        <begin position="173"/>
        <end position="357"/>
    </location>
</feature>
<evidence type="ECO:0000313" key="5">
    <source>
        <dbReference type="Proteomes" id="UP000825935"/>
    </source>
</evidence>
<feature type="compositionally biased region" description="Basic and acidic residues" evidence="2">
    <location>
        <begin position="336"/>
        <end position="348"/>
    </location>
</feature>
<feature type="compositionally biased region" description="Basic and acidic residues" evidence="2">
    <location>
        <begin position="211"/>
        <end position="252"/>
    </location>
</feature>
<feature type="compositionally biased region" description="Basic and acidic residues" evidence="2">
    <location>
        <begin position="289"/>
        <end position="329"/>
    </location>
</feature>
<gene>
    <name evidence="4" type="ORF">KP509_20G035700</name>
</gene>
<evidence type="ECO:0000256" key="1">
    <source>
        <dbReference type="SAM" id="Coils"/>
    </source>
</evidence>
<evidence type="ECO:0000313" key="4">
    <source>
        <dbReference type="EMBL" id="KAH7331476.1"/>
    </source>
</evidence>
<reference evidence="4" key="1">
    <citation type="submission" date="2021-08" db="EMBL/GenBank/DDBJ databases">
        <title>WGS assembly of Ceratopteris richardii.</title>
        <authorList>
            <person name="Marchant D.B."/>
            <person name="Chen G."/>
            <person name="Jenkins J."/>
            <person name="Shu S."/>
            <person name="Leebens-Mack J."/>
            <person name="Grimwood J."/>
            <person name="Schmutz J."/>
            <person name="Soltis P."/>
            <person name="Soltis D."/>
            <person name="Chen Z.-H."/>
        </authorList>
    </citation>
    <scope>NUCLEOTIDE SEQUENCE</scope>
    <source>
        <strain evidence="4">Whitten #5841</strain>
        <tissue evidence="4">Leaf</tissue>
    </source>
</reference>
<keyword evidence="3" id="KW-0812">Transmembrane</keyword>
<evidence type="ECO:0000256" key="3">
    <source>
        <dbReference type="SAM" id="Phobius"/>
    </source>
</evidence>
<proteinExistence type="predicted"/>
<dbReference type="AlphaFoldDB" id="A0A8T2SED9"/>
<keyword evidence="5" id="KW-1185">Reference proteome</keyword>
<organism evidence="4 5">
    <name type="scientific">Ceratopteris richardii</name>
    <name type="common">Triangle waterfern</name>
    <dbReference type="NCBI Taxonomy" id="49495"/>
    <lineage>
        <taxon>Eukaryota</taxon>
        <taxon>Viridiplantae</taxon>
        <taxon>Streptophyta</taxon>
        <taxon>Embryophyta</taxon>
        <taxon>Tracheophyta</taxon>
        <taxon>Polypodiopsida</taxon>
        <taxon>Polypodiidae</taxon>
        <taxon>Polypodiales</taxon>
        <taxon>Pteridineae</taxon>
        <taxon>Pteridaceae</taxon>
        <taxon>Parkerioideae</taxon>
        <taxon>Ceratopteris</taxon>
    </lineage>
</organism>
<keyword evidence="1" id="KW-0175">Coiled coil</keyword>
<protein>
    <submittedName>
        <fullName evidence="4">Uncharacterized protein</fullName>
    </submittedName>
</protein>
<comment type="caution">
    <text evidence="4">The sequence shown here is derived from an EMBL/GenBank/DDBJ whole genome shotgun (WGS) entry which is preliminary data.</text>
</comment>
<keyword evidence="3" id="KW-1133">Transmembrane helix</keyword>